<dbReference type="Pfam" id="PF26259">
    <property type="entry name" value="DUF8063"/>
    <property type="match status" value="1"/>
</dbReference>
<feature type="compositionally biased region" description="Polar residues" evidence="1">
    <location>
        <begin position="26"/>
        <end position="48"/>
    </location>
</feature>
<reference evidence="3 4" key="1">
    <citation type="submission" date="2021-06" db="EMBL/GenBank/DDBJ databases">
        <title>Halomicroarcula sp. a new haloarchaeum isolated from saline soil.</title>
        <authorList>
            <person name="Duran-Viseras A."/>
            <person name="Sanchez-Porro C."/>
            <person name="Ventosa A."/>
        </authorList>
    </citation>
    <scope>NUCLEOTIDE SEQUENCE [LARGE SCALE GENOMIC DNA]</scope>
    <source>
        <strain evidence="3 4">F13</strain>
    </source>
</reference>
<comment type="caution">
    <text evidence="3">The sequence shown here is derived from an EMBL/GenBank/DDBJ whole genome shotgun (WGS) entry which is preliminary data.</text>
</comment>
<dbReference type="AlphaFoldDB" id="A0AAW4PWM5"/>
<keyword evidence="2" id="KW-1133">Transmembrane helix</keyword>
<feature type="region of interest" description="Disordered" evidence="1">
    <location>
        <begin position="24"/>
        <end position="50"/>
    </location>
</feature>
<evidence type="ECO:0000313" key="4">
    <source>
        <dbReference type="Proteomes" id="UP001430377"/>
    </source>
</evidence>
<evidence type="ECO:0000256" key="2">
    <source>
        <dbReference type="SAM" id="Phobius"/>
    </source>
</evidence>
<dbReference type="EMBL" id="RKLR01000016">
    <property type="protein sequence ID" value="MBX0325581.1"/>
    <property type="molecule type" value="Genomic_DNA"/>
</dbReference>
<proteinExistence type="predicted"/>
<dbReference type="RefSeq" id="WP_220620445.1">
    <property type="nucleotide sequence ID" value="NZ_RKLR01000016.1"/>
</dbReference>
<feature type="transmembrane region" description="Helical" evidence="2">
    <location>
        <begin position="159"/>
        <end position="179"/>
    </location>
</feature>
<evidence type="ECO:0000256" key="1">
    <source>
        <dbReference type="SAM" id="MobiDB-lite"/>
    </source>
</evidence>
<accession>A0AAW4PWM5</accession>
<dbReference type="Proteomes" id="UP001430377">
    <property type="component" value="Unassembled WGS sequence"/>
</dbReference>
<gene>
    <name evidence="3" type="ORF">EGH21_21385</name>
</gene>
<sequence length="189" mass="19611">MRFPFFAALLVVSLVLAGSAPAVAQAGNSPQPTAPLTNTTDTPGSSDATKTERIDGQTVIVDSEYRANKSVALITLRSSAGQAVTLSDAGRFQQGGKVPVRTVAIAAGETTTVELPVTEQDGYVGVAISTENTPLYAEIIQQPSGGGLDILRALGSLQAWIAGLTVAFVWMVVAGWNVLRGEDSRPEVA</sequence>
<keyword evidence="2" id="KW-0812">Transmembrane</keyword>
<organism evidence="3 4">
    <name type="scientific">Haloarcula rubra</name>
    <dbReference type="NCBI Taxonomy" id="2487747"/>
    <lineage>
        <taxon>Archaea</taxon>
        <taxon>Methanobacteriati</taxon>
        <taxon>Methanobacteriota</taxon>
        <taxon>Stenosarchaea group</taxon>
        <taxon>Halobacteria</taxon>
        <taxon>Halobacteriales</taxon>
        <taxon>Haloarculaceae</taxon>
        <taxon>Haloarcula</taxon>
    </lineage>
</organism>
<evidence type="ECO:0000313" key="3">
    <source>
        <dbReference type="EMBL" id="MBX0325581.1"/>
    </source>
</evidence>
<keyword evidence="2" id="KW-0472">Membrane</keyword>
<keyword evidence="4" id="KW-1185">Reference proteome</keyword>
<protein>
    <submittedName>
        <fullName evidence="3">Uncharacterized protein</fullName>
    </submittedName>
</protein>
<dbReference type="InterPro" id="IPR058376">
    <property type="entry name" value="DUF8063"/>
</dbReference>
<name>A0AAW4PWM5_9EURY</name>